<dbReference type="eggNOG" id="arCOG02209">
    <property type="taxonomic scope" value="Archaea"/>
</dbReference>
<evidence type="ECO:0000256" key="2">
    <source>
        <dbReference type="ARBA" id="ARBA00022475"/>
    </source>
</evidence>
<feature type="transmembrane region" description="Helical" evidence="6">
    <location>
        <begin position="12"/>
        <end position="36"/>
    </location>
</feature>
<name>W8P5Z6_9EURY</name>
<gene>
    <name evidence="7" type="ORF">BD01_1334</name>
</gene>
<evidence type="ECO:0000256" key="6">
    <source>
        <dbReference type="SAM" id="Phobius"/>
    </source>
</evidence>
<feature type="transmembrane region" description="Helical" evidence="6">
    <location>
        <begin position="89"/>
        <end position="111"/>
    </location>
</feature>
<dbReference type="OrthoDB" id="19148at2157"/>
<organism evidence="7 8">
    <name type="scientific">Thermococcus nautili</name>
    <dbReference type="NCBI Taxonomy" id="195522"/>
    <lineage>
        <taxon>Archaea</taxon>
        <taxon>Methanobacteriati</taxon>
        <taxon>Methanobacteriota</taxon>
        <taxon>Thermococci</taxon>
        <taxon>Thermococcales</taxon>
        <taxon>Thermococcaceae</taxon>
        <taxon>Thermococcus</taxon>
    </lineage>
</organism>
<dbReference type="PANTHER" id="PTHR30250:SF27">
    <property type="entry name" value="POLYSACCHARIDE BIOSYNTHESIS PROTEIN"/>
    <property type="match status" value="1"/>
</dbReference>
<feature type="transmembrane region" description="Helical" evidence="6">
    <location>
        <begin position="347"/>
        <end position="369"/>
    </location>
</feature>
<evidence type="ECO:0000313" key="8">
    <source>
        <dbReference type="Proteomes" id="UP000019434"/>
    </source>
</evidence>
<keyword evidence="3 6" id="KW-0812">Transmembrane</keyword>
<keyword evidence="4 6" id="KW-1133">Transmembrane helix</keyword>
<dbReference type="STRING" id="195522.BD01_1334"/>
<keyword evidence="5 6" id="KW-0472">Membrane</keyword>
<reference evidence="7 8" key="1">
    <citation type="submission" date="2014-02" db="EMBL/GenBank/DDBJ databases">
        <title>Genome Sequence of an Hyperthermophilic Archaeon, Thermococcus nautili 30-1, producing viral vesicles.</title>
        <authorList>
            <person name="Oberto J."/>
            <person name="Gaudin M."/>
            <person name="Cossu M."/>
            <person name="Gorlas A."/>
            <person name="Slesarev A."/>
            <person name="Marguet E."/>
            <person name="Forterre P."/>
        </authorList>
    </citation>
    <scope>NUCLEOTIDE SEQUENCE [LARGE SCALE GENOMIC DNA]</scope>
    <source>
        <strain evidence="7 8">30-1</strain>
    </source>
</reference>
<feature type="transmembrane region" description="Helical" evidence="6">
    <location>
        <begin position="191"/>
        <end position="207"/>
    </location>
</feature>
<keyword evidence="2" id="KW-1003">Cell membrane</keyword>
<keyword evidence="8" id="KW-1185">Reference proteome</keyword>
<protein>
    <submittedName>
        <fullName evidence="7">Membrane protein involved in the export of O-antigen and teichoic acid</fullName>
    </submittedName>
</protein>
<dbReference type="GeneID" id="82170584"/>
<dbReference type="CDD" id="cd13128">
    <property type="entry name" value="MATE_Wzx_like"/>
    <property type="match status" value="1"/>
</dbReference>
<feature type="transmembrane region" description="Helical" evidence="6">
    <location>
        <begin position="164"/>
        <end position="185"/>
    </location>
</feature>
<accession>W8P5Z6</accession>
<evidence type="ECO:0000256" key="1">
    <source>
        <dbReference type="ARBA" id="ARBA00004651"/>
    </source>
</evidence>
<evidence type="ECO:0000256" key="5">
    <source>
        <dbReference type="ARBA" id="ARBA00023136"/>
    </source>
</evidence>
<proteinExistence type="predicted"/>
<dbReference type="EMBL" id="CP007264">
    <property type="protein sequence ID" value="AHL22945.1"/>
    <property type="molecule type" value="Genomic_DNA"/>
</dbReference>
<dbReference type="Pfam" id="PF01943">
    <property type="entry name" value="Polysacc_synt"/>
    <property type="match status" value="1"/>
</dbReference>
<dbReference type="KEGG" id="tnu:BD01_1334"/>
<feature type="transmembrane region" description="Helical" evidence="6">
    <location>
        <begin position="280"/>
        <end position="300"/>
    </location>
</feature>
<comment type="subcellular location">
    <subcellularLocation>
        <location evidence="1">Cell membrane</location>
        <topology evidence="1">Multi-pass membrane protein</topology>
    </subcellularLocation>
</comment>
<evidence type="ECO:0000313" key="7">
    <source>
        <dbReference type="EMBL" id="AHL22945.1"/>
    </source>
</evidence>
<dbReference type="RefSeq" id="WP_042691087.1">
    <property type="nucleotide sequence ID" value="NZ_CP007264.1"/>
</dbReference>
<evidence type="ECO:0000256" key="4">
    <source>
        <dbReference type="ARBA" id="ARBA00022989"/>
    </source>
</evidence>
<dbReference type="InterPro" id="IPR050833">
    <property type="entry name" value="Poly_Biosynth_Transport"/>
</dbReference>
<dbReference type="InterPro" id="IPR002797">
    <property type="entry name" value="Polysacc_synth"/>
</dbReference>
<feature type="transmembrane region" description="Helical" evidence="6">
    <location>
        <begin position="131"/>
        <end position="152"/>
    </location>
</feature>
<feature type="transmembrane region" description="Helical" evidence="6">
    <location>
        <begin position="228"/>
        <end position="248"/>
    </location>
</feature>
<feature type="transmembrane region" description="Helical" evidence="6">
    <location>
        <begin position="306"/>
        <end position="326"/>
    </location>
</feature>
<dbReference type="Proteomes" id="UP000019434">
    <property type="component" value="Chromosome"/>
</dbReference>
<dbReference type="GO" id="GO:0005886">
    <property type="term" value="C:plasma membrane"/>
    <property type="evidence" value="ECO:0007669"/>
    <property type="project" value="UniProtKB-SubCell"/>
</dbReference>
<feature type="transmembrane region" description="Helical" evidence="6">
    <location>
        <begin position="389"/>
        <end position="414"/>
    </location>
</feature>
<dbReference type="PANTHER" id="PTHR30250">
    <property type="entry name" value="PST FAMILY PREDICTED COLANIC ACID TRANSPORTER"/>
    <property type="match status" value="1"/>
</dbReference>
<evidence type="ECO:0000256" key="3">
    <source>
        <dbReference type="ARBA" id="ARBA00022692"/>
    </source>
</evidence>
<feature type="transmembrane region" description="Helical" evidence="6">
    <location>
        <begin position="458"/>
        <end position="480"/>
    </location>
</feature>
<feature type="transmembrane region" description="Helical" evidence="6">
    <location>
        <begin position="48"/>
        <end position="68"/>
    </location>
</feature>
<sequence length="515" mass="55839">MSDRIKGELGKVARGGVLSLIGLVASAIFAFLARALVGRTFGPVQYGAYSLTLTVFSIALVLAMFGLPTGLPRQVSYFFTKNRKRVGELVSTTLILVTITSTLTLAILLPLTERLAGLLTANPEGRELLKSLLPLVLLGLPFAALMNTLIAVAQGYKRVREYVYYGKIGFPLTYLVLAFLAVYVIGSLRSVIIAYVVSYLIILMMLLRDLRRAGIVPGISFSRDLVGVIVLFSLPLLTSNIVAMVLTWTDSLMLGHYLGSGVVGLYTSASPLARFISMTVMALMTIYTPVVTGFFAEGKLELVERFYAITSKWSVLLTFPLLFLFVEYPEQVIGTLFGPSYTEASKVLVILSLGFALVAIAGPLIQTLVTMGKTVDNMKGDIMGAMLNIFLNYTLIQSFGMIGAAIATFASYATTTTYKLSVLIRSGIKPYGKRHALLLADAGVILAIFHFIKVTGIIQALVATAVATLLFYGIAVLVGVPEKEDVELIKSAGEKYGVPVDWLIRILGRTSREEF</sequence>
<dbReference type="HOGENOM" id="CLU_022017_5_1_2"/>
<dbReference type="AlphaFoldDB" id="W8P5Z6"/>